<evidence type="ECO:0000313" key="2">
    <source>
        <dbReference type="Proteomes" id="UP000196052"/>
    </source>
</evidence>
<dbReference type="Gene3D" id="3.40.50.11970">
    <property type="match status" value="1"/>
</dbReference>
<name>A0A1C4FCZ8_9BACI</name>
<dbReference type="Proteomes" id="UP000196052">
    <property type="component" value="Unassembled WGS sequence"/>
</dbReference>
<evidence type="ECO:0000313" key="1">
    <source>
        <dbReference type="EMBL" id="SCC53351.1"/>
    </source>
</evidence>
<sequence>MKKTYRILLILMFLIGVCSLVEDNVIKVSADTNKVNKAKYTVMVYLDGSSLESDFELASEDLKEMLKIGSSEEVNIVIETGGAKKWHTPAINPETNQRWIIQKDSLQLIEDVGLKNMGESSTLSDFMIWGMEKYPAEKYAVILWGHGSGSVYGYGHDERFGLDPLTLPELEKTFKDTYEKTRKKLEIVAFDACLVTNLETLSYINQYANYIVGSEDMVPGHGLNYIYTFEKLLNKPNMNGAELGRIIADGFYKQAIENEEEDDIAMSVIDLSKVKPITKAFDDIARLLKVDVLNDDKFQSILTARRNVEEYGKMDGPEDSEMVDLGDLAKQMYSQYPFYSRRIMSAVDQAVVYNVKSPWKKATGICLFFPLGDRERFDEKLNLYKNNNFSKDYYDFLEIFIGNLKNNQFMNVSNESLNTNIVKKI</sequence>
<dbReference type="Pfam" id="PF03415">
    <property type="entry name" value="Peptidase_C11"/>
    <property type="match status" value="1"/>
</dbReference>
<accession>A0A1C4FCZ8</accession>
<dbReference type="PANTHER" id="PTHR37835">
    <property type="entry name" value="ALPHA-CLOSTRIPAIN"/>
    <property type="match status" value="1"/>
</dbReference>
<dbReference type="PANTHER" id="PTHR37835:SF1">
    <property type="entry name" value="ALPHA-CLOSTRIPAIN"/>
    <property type="match status" value="1"/>
</dbReference>
<reference evidence="2" key="1">
    <citation type="submission" date="2016-08" db="EMBL/GenBank/DDBJ databases">
        <authorList>
            <person name="Loux V."/>
            <person name="Rue O."/>
        </authorList>
    </citation>
    <scope>NUCLEOTIDE SEQUENCE [LARGE SCALE GENOMIC DNA]</scope>
    <source>
        <strain evidence="2">INRA Bc05-F1</strain>
    </source>
</reference>
<gene>
    <name evidence="1" type="ORF">BC05F1_04239</name>
</gene>
<proteinExistence type="predicted"/>
<organism evidence="1 2">
    <name type="scientific">Bacillus wiedmannii</name>
    <dbReference type="NCBI Taxonomy" id="1890302"/>
    <lineage>
        <taxon>Bacteria</taxon>
        <taxon>Bacillati</taxon>
        <taxon>Bacillota</taxon>
        <taxon>Bacilli</taxon>
        <taxon>Bacillales</taxon>
        <taxon>Bacillaceae</taxon>
        <taxon>Bacillus</taxon>
        <taxon>Bacillus cereus group</taxon>
    </lineage>
</organism>
<dbReference type="InterPro" id="IPR005077">
    <property type="entry name" value="Peptidase_C11"/>
</dbReference>
<dbReference type="EMBL" id="FMBE01000014">
    <property type="protein sequence ID" value="SCC53351.1"/>
    <property type="molecule type" value="Genomic_DNA"/>
</dbReference>
<evidence type="ECO:0008006" key="3">
    <source>
        <dbReference type="Google" id="ProtNLM"/>
    </source>
</evidence>
<dbReference type="RefSeq" id="WP_088062862.1">
    <property type="nucleotide sequence ID" value="NZ_CP036072.1"/>
</dbReference>
<protein>
    <recommendedName>
        <fullName evidence="3">Clostripain</fullName>
    </recommendedName>
</protein>
<dbReference type="AlphaFoldDB" id="A0A1C4FCZ8"/>